<reference evidence="1" key="2">
    <citation type="submission" date="2019-07" db="EMBL/GenBank/DDBJ databases">
        <title>Phylogenomic Reclassification of ATCC Bacillus Strains and Various Taxa within the Genus Bacillus.</title>
        <authorList>
            <person name="Riojas M.A."/>
            <person name="Frank A.M."/>
            <person name="Fenn S.L."/>
            <person name="King S.P."/>
            <person name="Brower S.M."/>
            <person name="Hazbon M.H."/>
        </authorList>
    </citation>
    <scope>NUCLEOTIDE SEQUENCE</scope>
    <source>
        <strain evidence="1">NR-12239</strain>
    </source>
</reference>
<comment type="caution">
    <text evidence="1">The sequence shown here is derived from an EMBL/GenBank/DDBJ whole genome shotgun (WGS) entry which is preliminary data.</text>
</comment>
<evidence type="ECO:0000313" key="2">
    <source>
        <dbReference type="EMBL" id="PHE92342.1"/>
    </source>
</evidence>
<proteinExistence type="predicted"/>
<sequence length="85" mass="10047">MVYCDDEILKELTVGKIYSERQISSLLHTDRTKSLVLCDSVSRFGDSETERFQVMGKYETYIHKNEDYSYHIPSRKTMVYVIEKV</sequence>
<dbReference type="AlphaFoldDB" id="A0AAJ3V697"/>
<protein>
    <submittedName>
        <fullName evidence="1">Uncharacterized protein</fullName>
    </submittedName>
</protein>
<dbReference type="EMBL" id="NUTL01000087">
    <property type="protein sequence ID" value="PHE92342.1"/>
    <property type="molecule type" value="Genomic_DNA"/>
</dbReference>
<gene>
    <name evidence="2" type="ORF">COF81_20065</name>
    <name evidence="1" type="ORF">FOS08_23260</name>
</gene>
<accession>A0AAJ3V697</accession>
<dbReference type="EMBL" id="VLYX01000038">
    <property type="protein sequence ID" value="MDR4328721.1"/>
    <property type="molecule type" value="Genomic_DNA"/>
</dbReference>
<evidence type="ECO:0000313" key="4">
    <source>
        <dbReference type="Proteomes" id="UP001248134"/>
    </source>
</evidence>
<dbReference type="Proteomes" id="UP000221918">
    <property type="component" value="Unassembled WGS sequence"/>
</dbReference>
<dbReference type="RefSeq" id="WP_033797007.1">
    <property type="nucleotide sequence ID" value="NZ_CM000743.1"/>
</dbReference>
<organism evidence="1 4">
    <name type="scientific">Bacillus pseudomycoides</name>
    <dbReference type="NCBI Taxonomy" id="64104"/>
    <lineage>
        <taxon>Bacteria</taxon>
        <taxon>Bacillati</taxon>
        <taxon>Bacillota</taxon>
        <taxon>Bacilli</taxon>
        <taxon>Bacillales</taxon>
        <taxon>Bacillaceae</taxon>
        <taxon>Bacillus</taxon>
        <taxon>Bacillus cereus group</taxon>
    </lineage>
</organism>
<name>A0AAJ3V697_9BACI</name>
<evidence type="ECO:0000313" key="1">
    <source>
        <dbReference type="EMBL" id="MDR4328721.1"/>
    </source>
</evidence>
<evidence type="ECO:0000313" key="3">
    <source>
        <dbReference type="Proteomes" id="UP000221918"/>
    </source>
</evidence>
<dbReference type="Proteomes" id="UP001248134">
    <property type="component" value="Unassembled WGS sequence"/>
</dbReference>
<reference evidence="2 3" key="1">
    <citation type="submission" date="2017-09" db="EMBL/GenBank/DDBJ databases">
        <title>Large-scale bioinformatics analysis of Bacillus genomes uncovers conserved roles of natural products in bacterial physiology.</title>
        <authorList>
            <consortium name="Agbiome Team Llc"/>
            <person name="Bleich R.M."/>
            <person name="Grubbs K.J."/>
            <person name="Santa Maria K.C."/>
            <person name="Allen S.E."/>
            <person name="Farag S."/>
            <person name="Shank E.A."/>
            <person name="Bowers A."/>
        </authorList>
    </citation>
    <scope>NUCLEOTIDE SEQUENCE [LARGE SCALE GENOMIC DNA]</scope>
    <source>
        <strain evidence="2 3">AFS037265</strain>
    </source>
</reference>